<dbReference type="GeneID" id="65128408"/>
<feature type="coiled-coil region" evidence="1">
    <location>
        <begin position="55"/>
        <end position="96"/>
    </location>
</feature>
<organism evidence="2 3">
    <name type="scientific">Gordonia phage Clown</name>
    <dbReference type="NCBI Taxonomy" id="2759393"/>
    <lineage>
        <taxon>Viruses</taxon>
        <taxon>Duplodnaviria</taxon>
        <taxon>Heunggongvirae</taxon>
        <taxon>Uroviricota</taxon>
        <taxon>Caudoviricetes</taxon>
        <taxon>Stackebrandtviridae</taxon>
        <taxon>Frickvirinae</taxon>
        <taxon>Clownvirus</taxon>
        <taxon>Clownvirus clown</taxon>
    </lineage>
</organism>
<keyword evidence="1" id="KW-0175">Coiled coil</keyword>
<accession>A0A7L7SIG3</accession>
<sequence>MSAEGYVDRCIECGEEIVWAATEARWRCRRSGGHAAATKVPVQPAKDDDDSAAELAAVRQELEDTRSMLDTVRAQRDEANELLLDAKATVSMLRRKLNRQQTPTLRAEHTGYCDSTRLGGTGDVVHCALDAGHTTLHQDASLHYTWTDNDATADRCTAEYRGVYSGIQYRCHLPAGHDGQHRAEHVGTFSSHDDVEAGA</sequence>
<protein>
    <submittedName>
        <fullName evidence="2">Uncharacterized protein</fullName>
    </submittedName>
</protein>
<dbReference type="RefSeq" id="YP_010110118.1">
    <property type="nucleotide sequence ID" value="NC_055867.1"/>
</dbReference>
<gene>
    <name evidence="2" type="primary">78</name>
    <name evidence="2" type="ORF">SEA_CLOWN_78</name>
</gene>
<name>A0A7L7SIG3_9CAUD</name>
<evidence type="ECO:0000313" key="3">
    <source>
        <dbReference type="Proteomes" id="UP000516645"/>
    </source>
</evidence>
<dbReference type="EMBL" id="MT771343">
    <property type="protein sequence ID" value="QOC56076.1"/>
    <property type="molecule type" value="Genomic_DNA"/>
</dbReference>
<dbReference type="Proteomes" id="UP000516645">
    <property type="component" value="Segment"/>
</dbReference>
<evidence type="ECO:0000256" key="1">
    <source>
        <dbReference type="SAM" id="Coils"/>
    </source>
</evidence>
<evidence type="ECO:0000313" key="2">
    <source>
        <dbReference type="EMBL" id="QOC56076.1"/>
    </source>
</evidence>
<dbReference type="KEGG" id="vg:65128408"/>
<proteinExistence type="predicted"/>
<keyword evidence="3" id="KW-1185">Reference proteome</keyword>
<reference evidence="2 3" key="1">
    <citation type="submission" date="2020-07" db="EMBL/GenBank/DDBJ databases">
        <authorList>
            <person name="Bortz R.L."/>
            <person name="Bai C."/>
            <person name="Brody A."/>
            <person name="Douse D."/>
            <person name="Feder N.M."/>
            <person name="Fischer E."/>
            <person name="Kim I."/>
            <person name="Kornbau S."/>
            <person name="Malek C.E."/>
            <person name="Menendez J.A."/>
            <person name="Moore R.J."/>
            <person name="Pinkovsky V.I."/>
            <person name="Raghavan D."/>
            <person name="Reznik A.S."/>
            <person name="Sciarra A.R."/>
            <person name="Starinsky S.F."/>
            <person name="Vaughan O."/>
            <person name="Walker S.E."/>
            <person name="Wiemann J."/>
            <person name="Butela K.A."/>
            <person name="Garlena R.A."/>
            <person name="Russell D.A."/>
            <person name="Pope W.H."/>
            <person name="Jacobs-Sera D."/>
            <person name="Hatfull G.F."/>
        </authorList>
    </citation>
    <scope>NUCLEOTIDE SEQUENCE [LARGE SCALE GENOMIC DNA]</scope>
</reference>